<gene>
    <name evidence="1" type="ORF">BU25DRAFT_414335</name>
</gene>
<name>A0ACB6RP57_9PLEO</name>
<dbReference type="EMBL" id="MU006736">
    <property type="protein sequence ID" value="KAF2623598.1"/>
    <property type="molecule type" value="Genomic_DNA"/>
</dbReference>
<keyword evidence="2" id="KW-1185">Reference proteome</keyword>
<comment type="caution">
    <text evidence="1">The sequence shown here is derived from an EMBL/GenBank/DDBJ whole genome shotgun (WGS) entry which is preliminary data.</text>
</comment>
<evidence type="ECO:0000313" key="2">
    <source>
        <dbReference type="Proteomes" id="UP000799754"/>
    </source>
</evidence>
<organism evidence="1 2">
    <name type="scientific">Macroventuria anomochaeta</name>
    <dbReference type="NCBI Taxonomy" id="301207"/>
    <lineage>
        <taxon>Eukaryota</taxon>
        <taxon>Fungi</taxon>
        <taxon>Dikarya</taxon>
        <taxon>Ascomycota</taxon>
        <taxon>Pezizomycotina</taxon>
        <taxon>Dothideomycetes</taxon>
        <taxon>Pleosporomycetidae</taxon>
        <taxon>Pleosporales</taxon>
        <taxon>Pleosporineae</taxon>
        <taxon>Didymellaceae</taxon>
        <taxon>Macroventuria</taxon>
    </lineage>
</organism>
<evidence type="ECO:0000313" key="1">
    <source>
        <dbReference type="EMBL" id="KAF2623598.1"/>
    </source>
</evidence>
<sequence>MAALDSGYMVFETICWVCSPILVTTTPHHRKMNGDELADYLRYLLDLQGRPRAPPRSPGAQALLDVEPADLDRLCACLWVAPASSTARRELASILSTGPALPLISLPGCTEEDLDAWVREAYHRCTDTDIVRDGSQILVKDVALTVARDKLRDLLQVICPDISDIICKRFAVVDATLWRLATAQDMAKRAVGVKMYMDKLDGI</sequence>
<proteinExistence type="predicted"/>
<accession>A0ACB6RP57</accession>
<dbReference type="Proteomes" id="UP000799754">
    <property type="component" value="Unassembled WGS sequence"/>
</dbReference>
<protein>
    <submittedName>
        <fullName evidence="1">Uncharacterized protein</fullName>
    </submittedName>
</protein>
<reference evidence="1" key="1">
    <citation type="journal article" date="2020" name="Stud. Mycol.">
        <title>101 Dothideomycetes genomes: a test case for predicting lifestyles and emergence of pathogens.</title>
        <authorList>
            <person name="Haridas S."/>
            <person name="Albert R."/>
            <person name="Binder M."/>
            <person name="Bloem J."/>
            <person name="Labutti K."/>
            <person name="Salamov A."/>
            <person name="Andreopoulos B."/>
            <person name="Baker S."/>
            <person name="Barry K."/>
            <person name="Bills G."/>
            <person name="Bluhm B."/>
            <person name="Cannon C."/>
            <person name="Castanera R."/>
            <person name="Culley D."/>
            <person name="Daum C."/>
            <person name="Ezra D."/>
            <person name="Gonzalez J."/>
            <person name="Henrissat B."/>
            <person name="Kuo A."/>
            <person name="Liang C."/>
            <person name="Lipzen A."/>
            <person name="Lutzoni F."/>
            <person name="Magnuson J."/>
            <person name="Mondo S."/>
            <person name="Nolan M."/>
            <person name="Ohm R."/>
            <person name="Pangilinan J."/>
            <person name="Park H.-J."/>
            <person name="Ramirez L."/>
            <person name="Alfaro M."/>
            <person name="Sun H."/>
            <person name="Tritt A."/>
            <person name="Yoshinaga Y."/>
            <person name="Zwiers L.-H."/>
            <person name="Turgeon B."/>
            <person name="Goodwin S."/>
            <person name="Spatafora J."/>
            <person name="Crous P."/>
            <person name="Grigoriev I."/>
        </authorList>
    </citation>
    <scope>NUCLEOTIDE SEQUENCE</scope>
    <source>
        <strain evidence="1">CBS 525.71</strain>
    </source>
</reference>